<organism evidence="2 3">
    <name type="scientific">Jaminaea rosea</name>
    <dbReference type="NCBI Taxonomy" id="1569628"/>
    <lineage>
        <taxon>Eukaryota</taxon>
        <taxon>Fungi</taxon>
        <taxon>Dikarya</taxon>
        <taxon>Basidiomycota</taxon>
        <taxon>Ustilaginomycotina</taxon>
        <taxon>Exobasidiomycetes</taxon>
        <taxon>Microstromatales</taxon>
        <taxon>Microstromatales incertae sedis</taxon>
        <taxon>Jaminaea</taxon>
    </lineage>
</organism>
<keyword evidence="1" id="KW-0472">Membrane</keyword>
<protein>
    <submittedName>
        <fullName evidence="2">Uncharacterized protein</fullName>
    </submittedName>
</protein>
<feature type="transmembrane region" description="Helical" evidence="1">
    <location>
        <begin position="66"/>
        <end position="88"/>
    </location>
</feature>
<dbReference type="AlphaFoldDB" id="A0A316UZN1"/>
<name>A0A316UZN1_9BASI</name>
<sequence>MGEVSSYRAACLCCPQDPDRPSVPQLARPAMRLIWIEMLCCPLSSHSRPFHHRLRIMRLTALLKNFGLLTGLSLEFVCLVLGDIVAIGRCYTTSRDCNGIYQTVKGNRRGASSITSSCTSFITFHPLQEACSVSDCSQGCERKYWAGADCVALSGTREVKCVITT</sequence>
<keyword evidence="1" id="KW-1133">Transmembrane helix</keyword>
<accession>A0A316UZN1</accession>
<gene>
    <name evidence="2" type="ORF">BDZ90DRAFT_23177</name>
</gene>
<reference evidence="2 3" key="1">
    <citation type="journal article" date="2018" name="Mol. Biol. Evol.">
        <title>Broad Genomic Sampling Reveals a Smut Pathogenic Ancestry of the Fungal Clade Ustilaginomycotina.</title>
        <authorList>
            <person name="Kijpornyongpan T."/>
            <person name="Mondo S.J."/>
            <person name="Barry K."/>
            <person name="Sandor L."/>
            <person name="Lee J."/>
            <person name="Lipzen A."/>
            <person name="Pangilinan J."/>
            <person name="LaButti K."/>
            <person name="Hainaut M."/>
            <person name="Henrissat B."/>
            <person name="Grigoriev I.V."/>
            <person name="Spatafora J.W."/>
            <person name="Aime M.C."/>
        </authorList>
    </citation>
    <scope>NUCLEOTIDE SEQUENCE [LARGE SCALE GENOMIC DNA]</scope>
    <source>
        <strain evidence="2 3">MCA 5214</strain>
    </source>
</reference>
<dbReference type="GeneID" id="37027812"/>
<dbReference type="RefSeq" id="XP_025365372.1">
    <property type="nucleotide sequence ID" value="XM_025505989.1"/>
</dbReference>
<proteinExistence type="predicted"/>
<keyword evidence="1" id="KW-0812">Transmembrane</keyword>
<dbReference type="Proteomes" id="UP000245884">
    <property type="component" value="Unassembled WGS sequence"/>
</dbReference>
<dbReference type="EMBL" id="KZ819662">
    <property type="protein sequence ID" value="PWN30760.1"/>
    <property type="molecule type" value="Genomic_DNA"/>
</dbReference>
<evidence type="ECO:0000313" key="3">
    <source>
        <dbReference type="Proteomes" id="UP000245884"/>
    </source>
</evidence>
<evidence type="ECO:0000256" key="1">
    <source>
        <dbReference type="SAM" id="Phobius"/>
    </source>
</evidence>
<keyword evidence="3" id="KW-1185">Reference proteome</keyword>
<evidence type="ECO:0000313" key="2">
    <source>
        <dbReference type="EMBL" id="PWN30760.1"/>
    </source>
</evidence>